<reference evidence="2 3" key="1">
    <citation type="journal article" date="2024" name="IMA Fungus">
        <title>IMA Genome - F19 : A genome assembly and annotation guide to empower mycologists, including annotated draft genome sequences of Ceratocystis pirilliformis, Diaporthe australafricana, Fusarium ophioides, Paecilomyces lecythidis, and Sporothrix stenoceras.</title>
        <authorList>
            <person name="Aylward J."/>
            <person name="Wilson A.M."/>
            <person name="Visagie C.M."/>
            <person name="Spraker J."/>
            <person name="Barnes I."/>
            <person name="Buitendag C."/>
            <person name="Ceriani C."/>
            <person name="Del Mar Angel L."/>
            <person name="du Plessis D."/>
            <person name="Fuchs T."/>
            <person name="Gasser K."/>
            <person name="Kramer D."/>
            <person name="Li W."/>
            <person name="Munsamy K."/>
            <person name="Piso A."/>
            <person name="Price J.L."/>
            <person name="Sonnekus B."/>
            <person name="Thomas C."/>
            <person name="van der Nest A."/>
            <person name="van Dijk A."/>
            <person name="van Heerden A."/>
            <person name="van Vuuren N."/>
            <person name="Yilmaz N."/>
            <person name="Duong T.A."/>
            <person name="van der Merwe N.A."/>
            <person name="Wingfield M.J."/>
            <person name="Wingfield B.D."/>
        </authorList>
    </citation>
    <scope>NUCLEOTIDE SEQUENCE [LARGE SCALE GENOMIC DNA]</scope>
    <source>
        <strain evidence="2 3">CMW 18300</strain>
    </source>
</reference>
<evidence type="ECO:0000313" key="2">
    <source>
        <dbReference type="EMBL" id="KAL1879318.1"/>
    </source>
</evidence>
<dbReference type="PANTHER" id="PTHR23020:SF41">
    <property type="entry name" value="AMINOGLYCOSIDE PHOSPHOTRANSFERASE DOMAIN-CONTAINING PROTEIN"/>
    <property type="match status" value="1"/>
</dbReference>
<proteinExistence type="predicted"/>
<dbReference type="InterPro" id="IPR052961">
    <property type="entry name" value="Oxido-Kinase-like_Enzymes"/>
</dbReference>
<dbReference type="InterPro" id="IPR011009">
    <property type="entry name" value="Kinase-like_dom_sf"/>
</dbReference>
<gene>
    <name evidence="2" type="ORF">Daus18300_001900</name>
</gene>
<feature type="domain" description="CHK kinase-like" evidence="1">
    <location>
        <begin position="124"/>
        <end position="298"/>
    </location>
</feature>
<name>A0ABR3XTN6_9PEZI</name>
<evidence type="ECO:0000313" key="3">
    <source>
        <dbReference type="Proteomes" id="UP001583177"/>
    </source>
</evidence>
<dbReference type="Gene3D" id="3.90.1200.10">
    <property type="match status" value="1"/>
</dbReference>
<sequence>MSATKYEWLPVLPEDVTVSWLGSVLGHNVKTADMTRAIWGTESKLFFTLTYDDAGGDDKTATEEKPTHICIKGVFDPKMVAAQPWTALLAQREADFYSQMAPQVRSMGYPKAWWAGKADNQGIVIMNDLTAEGCTFLGPIETWPVDKVLEGVEQLAGLHGQYWGAKVEDHPYAVNIYDSSMQFLCAPWDDMTNRPDRPACVPSYLKDGARFNAAHDKYFATRNPKFRTIIHGDTHVGNTYLTAEGRPHWLDWSAVHVGSCFHDVAYFMCGALSIEDRRANEGRILRHYLDALCAAGGPRLDAADEDVQVEFKRSYIANCIWLICPFEMQPKEIVSALCERTVAAWEDHKILELIESQPDPVGV</sequence>
<dbReference type="Proteomes" id="UP001583177">
    <property type="component" value="Unassembled WGS sequence"/>
</dbReference>
<dbReference type="SMART" id="SM00587">
    <property type="entry name" value="CHK"/>
    <property type="match status" value="1"/>
</dbReference>
<keyword evidence="3" id="KW-1185">Reference proteome</keyword>
<dbReference type="EMBL" id="JAWRVE010000010">
    <property type="protein sequence ID" value="KAL1879318.1"/>
    <property type="molecule type" value="Genomic_DNA"/>
</dbReference>
<dbReference type="PANTHER" id="PTHR23020">
    <property type="entry name" value="UNCHARACTERIZED NUCLEAR HORMONE RECEPTOR-RELATED"/>
    <property type="match status" value="1"/>
</dbReference>
<dbReference type="SUPFAM" id="SSF56112">
    <property type="entry name" value="Protein kinase-like (PK-like)"/>
    <property type="match status" value="1"/>
</dbReference>
<dbReference type="InterPro" id="IPR015897">
    <property type="entry name" value="CHK_kinase-like"/>
</dbReference>
<organism evidence="2 3">
    <name type="scientific">Diaporthe australafricana</name>
    <dbReference type="NCBI Taxonomy" id="127596"/>
    <lineage>
        <taxon>Eukaryota</taxon>
        <taxon>Fungi</taxon>
        <taxon>Dikarya</taxon>
        <taxon>Ascomycota</taxon>
        <taxon>Pezizomycotina</taxon>
        <taxon>Sordariomycetes</taxon>
        <taxon>Sordariomycetidae</taxon>
        <taxon>Diaporthales</taxon>
        <taxon>Diaporthaceae</taxon>
        <taxon>Diaporthe</taxon>
    </lineage>
</organism>
<comment type="caution">
    <text evidence="2">The sequence shown here is derived from an EMBL/GenBank/DDBJ whole genome shotgun (WGS) entry which is preliminary data.</text>
</comment>
<evidence type="ECO:0000259" key="1">
    <source>
        <dbReference type="SMART" id="SM00587"/>
    </source>
</evidence>
<dbReference type="Pfam" id="PF02958">
    <property type="entry name" value="EcKL"/>
    <property type="match status" value="1"/>
</dbReference>
<protein>
    <recommendedName>
        <fullName evidence="1">CHK kinase-like domain-containing protein</fullName>
    </recommendedName>
</protein>
<accession>A0ABR3XTN6</accession>
<dbReference type="InterPro" id="IPR004119">
    <property type="entry name" value="EcKL"/>
</dbReference>